<keyword evidence="2" id="KW-0378">Hydrolase</keyword>
<dbReference type="PANTHER" id="PTHR43283">
    <property type="entry name" value="BETA-LACTAMASE-RELATED"/>
    <property type="match status" value="1"/>
</dbReference>
<evidence type="ECO:0000259" key="1">
    <source>
        <dbReference type="Pfam" id="PF00144"/>
    </source>
</evidence>
<sequence length="337" mass="38091">MNNTQFNKLNRYVSEIQKQINATAAATYIIQNDIVVNEWYSGRHDSLASSRIVDAQSQFNVGSVRKTYLAFAISLLIENGNINCLDDEIGQYMNELRNITHGITIRHCLTHTHGLELHEGKLLNSFLPGENWAYTNAGITILIEMVERLTGISLADYISNEVFNPLGLVETGWRTQYHEHLVFNHYNVKDNWVGPNDSPTGNQSNLFVSARELALWGNIHLNNGNIHGEQVFSKYIFERITSHQTPVTLPSHLPRQGLIWWLQSDTPLNQIGNRVPVGSFQILGITGCACLVIPKYKAVAVRMLNQLNNTDGYNYLEDIRQFGNEVIEALQVNSNKV</sequence>
<gene>
    <name evidence="2" type="ORF">P0Y55_08350</name>
</gene>
<reference evidence="2" key="1">
    <citation type="submission" date="2023-03" db="EMBL/GenBank/DDBJ databases">
        <title>Andean soil-derived lignocellulolytic bacterial consortium as a source of novel taxa and putative plastic-active enzymes.</title>
        <authorList>
            <person name="Diaz-Garcia L."/>
            <person name="Chuvochina M."/>
            <person name="Feuerriegel G."/>
            <person name="Bunk B."/>
            <person name="Sproer C."/>
            <person name="Streit W.R."/>
            <person name="Rodriguez L.M."/>
            <person name="Overmann J."/>
            <person name="Jimenez D.J."/>
        </authorList>
    </citation>
    <scope>NUCLEOTIDE SEQUENCE</scope>
    <source>
        <strain evidence="2">MAG 2441</strain>
    </source>
</reference>
<protein>
    <submittedName>
        <fullName evidence="2">Serine hydrolase</fullName>
    </submittedName>
</protein>
<dbReference type="EMBL" id="CP119317">
    <property type="protein sequence ID" value="WEK56044.1"/>
    <property type="molecule type" value="Genomic_DNA"/>
</dbReference>
<dbReference type="Gene3D" id="3.40.710.10">
    <property type="entry name" value="DD-peptidase/beta-lactamase superfamily"/>
    <property type="match status" value="1"/>
</dbReference>
<dbReference type="GO" id="GO:0016787">
    <property type="term" value="F:hydrolase activity"/>
    <property type="evidence" value="ECO:0007669"/>
    <property type="project" value="UniProtKB-KW"/>
</dbReference>
<proteinExistence type="predicted"/>
<dbReference type="Proteomes" id="UP001178662">
    <property type="component" value="Chromosome"/>
</dbReference>
<dbReference type="Pfam" id="PF00144">
    <property type="entry name" value="Beta-lactamase"/>
    <property type="match status" value="1"/>
</dbReference>
<dbReference type="AlphaFoldDB" id="A0AA95F037"/>
<dbReference type="SUPFAM" id="SSF56601">
    <property type="entry name" value="beta-lactamase/transpeptidase-like"/>
    <property type="match status" value="1"/>
</dbReference>
<feature type="domain" description="Beta-lactamase-related" evidence="1">
    <location>
        <begin position="10"/>
        <end position="311"/>
    </location>
</feature>
<name>A0AA95F037_9BACL</name>
<dbReference type="PANTHER" id="PTHR43283:SF7">
    <property type="entry name" value="BETA-LACTAMASE-RELATED DOMAIN-CONTAINING PROTEIN"/>
    <property type="match status" value="1"/>
</dbReference>
<evidence type="ECO:0000313" key="3">
    <source>
        <dbReference type="Proteomes" id="UP001178662"/>
    </source>
</evidence>
<accession>A0AA95F037</accession>
<keyword evidence="3" id="KW-1185">Reference proteome</keyword>
<dbReference type="InterPro" id="IPR001466">
    <property type="entry name" value="Beta-lactam-related"/>
</dbReference>
<evidence type="ECO:0000313" key="2">
    <source>
        <dbReference type="EMBL" id="WEK56044.1"/>
    </source>
</evidence>
<organism evidence="2 3">
    <name type="scientific">Candidatus Cohnella colombiensis</name>
    <dbReference type="NCBI Taxonomy" id="3121368"/>
    <lineage>
        <taxon>Bacteria</taxon>
        <taxon>Bacillati</taxon>
        <taxon>Bacillota</taxon>
        <taxon>Bacilli</taxon>
        <taxon>Bacillales</taxon>
        <taxon>Paenibacillaceae</taxon>
        <taxon>Cohnella</taxon>
    </lineage>
</organism>
<dbReference type="InterPro" id="IPR012338">
    <property type="entry name" value="Beta-lactam/transpept-like"/>
</dbReference>
<dbReference type="InterPro" id="IPR050789">
    <property type="entry name" value="Diverse_Enzym_Activities"/>
</dbReference>